<dbReference type="OrthoDB" id="5606290at2"/>
<dbReference type="EMBL" id="LNYU01000085">
    <property type="protein sequence ID" value="KTD55863.1"/>
    <property type="molecule type" value="Genomic_DNA"/>
</dbReference>
<evidence type="ECO:0000313" key="1">
    <source>
        <dbReference type="EMBL" id="KTD55863.1"/>
    </source>
</evidence>
<comment type="caution">
    <text evidence="1">The sequence shown here is derived from an EMBL/GenBank/DDBJ whole genome shotgun (WGS) entry which is preliminary data.</text>
</comment>
<dbReference type="STRING" id="45074.Lsan_3415"/>
<proteinExistence type="predicted"/>
<evidence type="ECO:0000313" key="2">
    <source>
        <dbReference type="Proteomes" id="UP000054703"/>
    </source>
</evidence>
<accession>A0A0W0YGC3</accession>
<dbReference type="RefSeq" id="WP_058515337.1">
    <property type="nucleotide sequence ID" value="NZ_CAAAIH010000038.1"/>
</dbReference>
<sequence length="362" mass="41434">MVEDLLSNIGNLSQCGRHWGKEVDLSQITHFSGKSEALETNINGVLGLNGNEPGQGPFCILHNIENSPIKMIWTAGLTGCMGLAITGRDNLGRLNVFFSHARHYDKADATHDKNNPIYWARRFIQEHQDVRIFWGSDFFFGTRHTHEGIYHRQQAQIKLSNALGCWVRLNDSVISRELVFLPKLGLLKPGRPSEIYVQLEKEQDLQHKVAFSQSKCLQQFEFDRALKESIDQQLQRAKRDRNKSIRFYFQDQFRDTKIAVLQLLSDAYHVGNFDIIQHLAVYARKKESPFSGSKTGISSNTAKLILAAFEDSLEKIRNMNKNGCGLAENGFQIGYKQFLELTNTMDSSEFYQKDKTIDWRPS</sequence>
<organism evidence="1 2">
    <name type="scientific">Legionella santicrucis</name>
    <dbReference type="NCBI Taxonomy" id="45074"/>
    <lineage>
        <taxon>Bacteria</taxon>
        <taxon>Pseudomonadati</taxon>
        <taxon>Pseudomonadota</taxon>
        <taxon>Gammaproteobacteria</taxon>
        <taxon>Legionellales</taxon>
        <taxon>Legionellaceae</taxon>
        <taxon>Legionella</taxon>
    </lineage>
</organism>
<keyword evidence="2" id="KW-1185">Reference proteome</keyword>
<dbReference type="Proteomes" id="UP000054703">
    <property type="component" value="Unassembled WGS sequence"/>
</dbReference>
<dbReference type="PATRIC" id="fig|45074.5.peg.3665"/>
<gene>
    <name evidence="1" type="ORF">Lsan_3415</name>
</gene>
<dbReference type="AlphaFoldDB" id="A0A0W0YGC3"/>
<name>A0A0W0YGC3_9GAMM</name>
<reference evidence="1 2" key="1">
    <citation type="submission" date="2015-11" db="EMBL/GenBank/DDBJ databases">
        <title>Genomic analysis of 38 Legionella species identifies large and diverse effector repertoires.</title>
        <authorList>
            <person name="Burstein D."/>
            <person name="Amaro F."/>
            <person name="Zusman T."/>
            <person name="Lifshitz Z."/>
            <person name="Cohen O."/>
            <person name="Gilbert J.A."/>
            <person name="Pupko T."/>
            <person name="Shuman H.A."/>
            <person name="Segal G."/>
        </authorList>
    </citation>
    <scope>NUCLEOTIDE SEQUENCE [LARGE SCALE GENOMIC DNA]</scope>
    <source>
        <strain evidence="1 2">SC-63-C7</strain>
    </source>
</reference>
<protein>
    <submittedName>
        <fullName evidence="1">Uncharacterized protein</fullName>
    </submittedName>
</protein>